<dbReference type="EMBL" id="PQCO01000049">
    <property type="protein sequence ID" value="PUE05682.1"/>
    <property type="molecule type" value="Genomic_DNA"/>
</dbReference>
<evidence type="ECO:0000256" key="1">
    <source>
        <dbReference type="SAM" id="SignalP"/>
    </source>
</evidence>
<evidence type="ECO:0000313" key="3">
    <source>
        <dbReference type="Proteomes" id="UP000250928"/>
    </source>
</evidence>
<evidence type="ECO:0000313" key="2">
    <source>
        <dbReference type="EMBL" id="PUE05682.1"/>
    </source>
</evidence>
<dbReference type="PROSITE" id="PS51257">
    <property type="entry name" value="PROKAR_LIPOPROTEIN"/>
    <property type="match status" value="1"/>
</dbReference>
<proteinExistence type="predicted"/>
<comment type="caution">
    <text evidence="2">The sequence shown here is derived from an EMBL/GenBank/DDBJ whole genome shotgun (WGS) entry which is preliminary data.</text>
</comment>
<keyword evidence="1" id="KW-0732">Signal</keyword>
<sequence length="193" mass="20875">MARLWAVLLLAPMIGGCAMQLVQPYDAKLVSGAEAFYKKAATMVQEGRAASPGSDAERAAIADPSVHPAHFSRFESRYDKLIIESEALILRAAAAELGERGADLHERIEQAIEGLLPGPCQALAAELGPGSLTVKNFVDLKCLVLEWRRQHADPTLTRASGILKQANWEARKRVLFQAVLSIQQAEGFKKGGS</sequence>
<protein>
    <recommendedName>
        <fullName evidence="4">Lipoprotein</fullName>
    </recommendedName>
</protein>
<gene>
    <name evidence="2" type="ORF">C3L24_00610</name>
</gene>
<dbReference type="AlphaFoldDB" id="A0A6N4E733"/>
<dbReference type="Proteomes" id="UP000250928">
    <property type="component" value="Unassembled WGS sequence"/>
</dbReference>
<feature type="signal peptide" evidence="1">
    <location>
        <begin position="1"/>
        <end position="18"/>
    </location>
</feature>
<evidence type="ECO:0008006" key="4">
    <source>
        <dbReference type="Google" id="ProtNLM"/>
    </source>
</evidence>
<accession>A0A6N4E733</accession>
<reference evidence="2 3" key="1">
    <citation type="submission" date="2018-01" db="EMBL/GenBank/DDBJ databases">
        <title>Novel co-symbiosis in the lucinid bivalve Phacoides pectinatus.</title>
        <authorList>
            <person name="Lim S.J."/>
            <person name="Davis B.G."/>
            <person name="Gill D.E."/>
            <person name="Engel A.S."/>
            <person name="Anderson L.C."/>
            <person name="Campbell B.J."/>
        </authorList>
    </citation>
    <scope>NUCLEOTIDE SEQUENCE [LARGE SCALE GENOMIC DNA]</scope>
    <source>
        <strain evidence="2">N3_P5</strain>
    </source>
</reference>
<organism evidence="2 3">
    <name type="scientific">Candidatus Sedimenticola endophacoides</name>
    <dbReference type="NCBI Taxonomy" id="2548426"/>
    <lineage>
        <taxon>Bacteria</taxon>
        <taxon>Pseudomonadati</taxon>
        <taxon>Pseudomonadota</taxon>
        <taxon>Gammaproteobacteria</taxon>
        <taxon>Chromatiales</taxon>
        <taxon>Sedimenticolaceae</taxon>
        <taxon>Sedimenticola</taxon>
    </lineage>
</organism>
<feature type="chain" id="PRO_5027054088" description="Lipoprotein" evidence="1">
    <location>
        <begin position="19"/>
        <end position="193"/>
    </location>
</feature>
<name>A0A6N4E733_9GAMM</name>